<reference evidence="2" key="1">
    <citation type="journal article" date="2011" name="Genome Biol.">
        <title>Comparative genomics of the social amoebae Dictyostelium discoideum and Dictyostelium purpureum.</title>
        <authorList>
            <consortium name="US DOE Joint Genome Institute (JGI-PGF)"/>
            <person name="Sucgang R."/>
            <person name="Kuo A."/>
            <person name="Tian X."/>
            <person name="Salerno W."/>
            <person name="Parikh A."/>
            <person name="Feasley C.L."/>
            <person name="Dalin E."/>
            <person name="Tu H."/>
            <person name="Huang E."/>
            <person name="Barry K."/>
            <person name="Lindquist E."/>
            <person name="Shapiro H."/>
            <person name="Bruce D."/>
            <person name="Schmutz J."/>
            <person name="Salamov A."/>
            <person name="Fey P."/>
            <person name="Gaudet P."/>
            <person name="Anjard C."/>
            <person name="Babu M.M."/>
            <person name="Basu S."/>
            <person name="Bushmanova Y."/>
            <person name="van der Wel H."/>
            <person name="Katoh-Kurasawa M."/>
            <person name="Dinh C."/>
            <person name="Coutinho P.M."/>
            <person name="Saito T."/>
            <person name="Elias M."/>
            <person name="Schaap P."/>
            <person name="Kay R.R."/>
            <person name="Henrissat B."/>
            <person name="Eichinger L."/>
            <person name="Rivero F."/>
            <person name="Putnam N.H."/>
            <person name="West C.M."/>
            <person name="Loomis W.F."/>
            <person name="Chisholm R.L."/>
            <person name="Shaulsky G."/>
            <person name="Strassmann J.E."/>
            <person name="Queller D.C."/>
            <person name="Kuspa A."/>
            <person name="Grigoriev I.V."/>
        </authorList>
    </citation>
    <scope>NUCLEOTIDE SEQUENCE [LARGE SCALE GENOMIC DNA]</scope>
    <source>
        <strain evidence="2">QSDP1</strain>
    </source>
</reference>
<accession>F0ZS67</accession>
<dbReference type="OrthoDB" id="2386367at2759"/>
<dbReference type="KEGG" id="dpp:DICPUDRAFT_154758"/>
<dbReference type="RefSeq" id="XP_003290264.1">
    <property type="nucleotide sequence ID" value="XM_003290216.1"/>
</dbReference>
<dbReference type="AlphaFoldDB" id="F0ZS67"/>
<dbReference type="VEuPathDB" id="AmoebaDB:DICPUDRAFT_154758"/>
<dbReference type="Proteomes" id="UP000001064">
    <property type="component" value="Unassembled WGS sequence"/>
</dbReference>
<dbReference type="EMBL" id="GL871152">
    <property type="protein sequence ID" value="EGC33224.1"/>
    <property type="molecule type" value="Genomic_DNA"/>
</dbReference>
<dbReference type="InParanoid" id="F0ZS67"/>
<name>F0ZS67_DICPU</name>
<dbReference type="GeneID" id="10504614"/>
<keyword evidence="2" id="KW-1185">Reference proteome</keyword>
<evidence type="ECO:0000313" key="1">
    <source>
        <dbReference type="EMBL" id="EGC33224.1"/>
    </source>
</evidence>
<sequence length="49" mass="5550">MLLQDFMDLFLQNVITRLRGSIADSLLKNVIIVFTNCSAHTNLVLKSLE</sequence>
<organism evidence="1 2">
    <name type="scientific">Dictyostelium purpureum</name>
    <name type="common">Slime mold</name>
    <dbReference type="NCBI Taxonomy" id="5786"/>
    <lineage>
        <taxon>Eukaryota</taxon>
        <taxon>Amoebozoa</taxon>
        <taxon>Evosea</taxon>
        <taxon>Eumycetozoa</taxon>
        <taxon>Dictyostelia</taxon>
        <taxon>Dictyosteliales</taxon>
        <taxon>Dictyosteliaceae</taxon>
        <taxon>Dictyostelium</taxon>
    </lineage>
</organism>
<protein>
    <submittedName>
        <fullName evidence="1">Uncharacterized protein</fullName>
    </submittedName>
</protein>
<gene>
    <name evidence="1" type="ORF">DICPUDRAFT_154758</name>
</gene>
<evidence type="ECO:0000313" key="2">
    <source>
        <dbReference type="Proteomes" id="UP000001064"/>
    </source>
</evidence>
<proteinExistence type="predicted"/>